<organism evidence="1 2">
    <name type="scientific">Rangifer tarandus platyrhynchus</name>
    <name type="common">Svalbard reindeer</name>
    <dbReference type="NCBI Taxonomy" id="3082113"/>
    <lineage>
        <taxon>Eukaryota</taxon>
        <taxon>Metazoa</taxon>
        <taxon>Chordata</taxon>
        <taxon>Craniata</taxon>
        <taxon>Vertebrata</taxon>
        <taxon>Euteleostomi</taxon>
        <taxon>Mammalia</taxon>
        <taxon>Eutheria</taxon>
        <taxon>Laurasiatheria</taxon>
        <taxon>Artiodactyla</taxon>
        <taxon>Ruminantia</taxon>
        <taxon>Pecora</taxon>
        <taxon>Cervidae</taxon>
        <taxon>Odocoileinae</taxon>
        <taxon>Rangifer</taxon>
    </lineage>
</organism>
<evidence type="ECO:0000313" key="1">
    <source>
        <dbReference type="EMBL" id="CAN0184631.1"/>
    </source>
</evidence>
<reference evidence="1" key="1">
    <citation type="submission" date="2023-05" db="EMBL/GenBank/DDBJ databases">
        <authorList>
            <consortium name="ELIXIR-Norway"/>
        </authorList>
    </citation>
    <scope>NUCLEOTIDE SEQUENCE</scope>
</reference>
<reference evidence="1" key="2">
    <citation type="submission" date="2025-03" db="EMBL/GenBank/DDBJ databases">
        <authorList>
            <consortium name="ELIXIR-Norway"/>
            <consortium name="Elixir Norway"/>
        </authorList>
    </citation>
    <scope>NUCLEOTIDE SEQUENCE</scope>
</reference>
<gene>
    <name evidence="1" type="ORF">MRATA1EN22A_LOCUS13311</name>
</gene>
<accession>A0AC59Z2W1</accession>
<name>A0AC59Z2W1_RANTA</name>
<proteinExistence type="predicted"/>
<dbReference type="Proteomes" id="UP001162501">
    <property type="component" value="Chromosome 23"/>
</dbReference>
<evidence type="ECO:0000313" key="2">
    <source>
        <dbReference type="Proteomes" id="UP001162501"/>
    </source>
</evidence>
<sequence>MPPLCPQPRSQMHLGCTHTTVVNEPQLLQRFQGKSTSAGGKELQSGCQGQVHVLELSTEATAKPPALRRADASPRHQDTDPE</sequence>
<dbReference type="EMBL" id="OX596107">
    <property type="protein sequence ID" value="CAN0184631.1"/>
    <property type="molecule type" value="Genomic_DNA"/>
</dbReference>
<protein>
    <submittedName>
        <fullName evidence="1">Uncharacterized protein</fullName>
    </submittedName>
</protein>